<evidence type="ECO:0000256" key="1">
    <source>
        <dbReference type="SAM" id="MobiDB-lite"/>
    </source>
</evidence>
<dbReference type="AlphaFoldDB" id="A0A4V3GFC6"/>
<protein>
    <submittedName>
        <fullName evidence="2">Uncharacterized protein</fullName>
    </submittedName>
</protein>
<dbReference type="EMBL" id="SODP01000003">
    <property type="protein sequence ID" value="TDW66259.1"/>
    <property type="molecule type" value="Genomic_DNA"/>
</dbReference>
<organism evidence="2 3">
    <name type="scientific">Kribbella pratensis</name>
    <dbReference type="NCBI Taxonomy" id="2512112"/>
    <lineage>
        <taxon>Bacteria</taxon>
        <taxon>Bacillati</taxon>
        <taxon>Actinomycetota</taxon>
        <taxon>Actinomycetes</taxon>
        <taxon>Propionibacteriales</taxon>
        <taxon>Kribbellaceae</taxon>
        <taxon>Kribbella</taxon>
    </lineage>
</organism>
<gene>
    <name evidence="2" type="ORF">EV653_6284</name>
</gene>
<name>A0A4V3GFC6_9ACTN</name>
<reference evidence="2 3" key="1">
    <citation type="submission" date="2019-03" db="EMBL/GenBank/DDBJ databases">
        <title>Genomic Encyclopedia of Type Strains, Phase III (KMG-III): the genomes of soil and plant-associated and newly described type strains.</title>
        <authorList>
            <person name="Whitman W."/>
        </authorList>
    </citation>
    <scope>NUCLEOTIDE SEQUENCE [LARGE SCALE GENOMIC DNA]</scope>
    <source>
        <strain evidence="2 3">VKM Ac-2573</strain>
    </source>
</reference>
<feature type="region of interest" description="Disordered" evidence="1">
    <location>
        <begin position="1"/>
        <end position="36"/>
    </location>
</feature>
<evidence type="ECO:0000313" key="2">
    <source>
        <dbReference type="EMBL" id="TDW66259.1"/>
    </source>
</evidence>
<evidence type="ECO:0000313" key="3">
    <source>
        <dbReference type="Proteomes" id="UP000295146"/>
    </source>
</evidence>
<proteinExistence type="predicted"/>
<sequence>MSDRDASSHAEAGVKVPKEPEDPLPGEVEPTPEEDAAQAVMQWLTENPDTNAGSVCILRDHKTVVVYWKGDPPADLQRFVAGQPVPVAIRKATYSRAELVAAARSLLEANKGVISSAGPNDDFSGVGISLSSKAPETALAALRALRAQSEVPIEFRGVRDVIYGRPSSRTFD</sequence>
<accession>A0A4V3GFC6</accession>
<dbReference type="RefSeq" id="WP_134108060.1">
    <property type="nucleotide sequence ID" value="NZ_SODP01000003.1"/>
</dbReference>
<dbReference type="Proteomes" id="UP000295146">
    <property type="component" value="Unassembled WGS sequence"/>
</dbReference>
<comment type="caution">
    <text evidence="2">The sequence shown here is derived from an EMBL/GenBank/DDBJ whole genome shotgun (WGS) entry which is preliminary data.</text>
</comment>
<keyword evidence="3" id="KW-1185">Reference proteome</keyword>
<dbReference type="OrthoDB" id="3824068at2"/>